<proteinExistence type="inferred from homology"/>
<dbReference type="CDD" id="cd08414">
    <property type="entry name" value="PBP2_LTTR_aromatics_like"/>
    <property type="match status" value="1"/>
</dbReference>
<dbReference type="InterPro" id="IPR036388">
    <property type="entry name" value="WH-like_DNA-bd_sf"/>
</dbReference>
<dbReference type="InterPro" id="IPR000847">
    <property type="entry name" value="LysR_HTH_N"/>
</dbReference>
<organism evidence="6 7">
    <name type="scientific">Acidocella aromatica</name>
    <dbReference type="NCBI Taxonomy" id="1303579"/>
    <lineage>
        <taxon>Bacteria</taxon>
        <taxon>Pseudomonadati</taxon>
        <taxon>Pseudomonadota</taxon>
        <taxon>Alphaproteobacteria</taxon>
        <taxon>Acetobacterales</taxon>
        <taxon>Acidocellaceae</taxon>
        <taxon>Acidocella</taxon>
    </lineage>
</organism>
<evidence type="ECO:0000256" key="2">
    <source>
        <dbReference type="ARBA" id="ARBA00023015"/>
    </source>
</evidence>
<sequence>MPIQVRHISYVIAAADHGSFRRAAAVLGVQESAISRRIRDLEERLGAALFVRSHSGVQLTFAGKQFVDRGRKALSEIGLAKSEVSAIGRVGDGELKIGILSSLGSGFLSGLIQNFAESYAAVQMSFVDGDQSEHVAAIRQRQLDIAFVTGTLDWPGCETEYLWSERVFAALPEQHSLTSLEELEWKDLAGEQFIVSEVAPGQEIYNYLVQRLAGLGQSPKILPQSVGRHNLLSLVALGQGLTLASEGITTTQVPGVAYRPMANEALPYSMVWSSQNDNPAFLRLIELARSMAKTAALNGVKAPA</sequence>
<comment type="similarity">
    <text evidence="1">Belongs to the LysR transcriptional regulatory family.</text>
</comment>
<dbReference type="EMBL" id="JACHFJ010000011">
    <property type="protein sequence ID" value="MBB5374023.1"/>
    <property type="molecule type" value="Genomic_DNA"/>
</dbReference>
<dbReference type="GO" id="GO:0032993">
    <property type="term" value="C:protein-DNA complex"/>
    <property type="evidence" value="ECO:0007669"/>
    <property type="project" value="TreeGrafter"/>
</dbReference>
<comment type="caution">
    <text evidence="6">The sequence shown here is derived from an EMBL/GenBank/DDBJ whole genome shotgun (WGS) entry which is preliminary data.</text>
</comment>
<keyword evidence="3 6" id="KW-0238">DNA-binding</keyword>
<dbReference type="Pfam" id="PF03466">
    <property type="entry name" value="LysR_substrate"/>
    <property type="match status" value="1"/>
</dbReference>
<name>A0A840VDT9_9PROT</name>
<reference evidence="6 7" key="1">
    <citation type="submission" date="2020-08" db="EMBL/GenBank/DDBJ databases">
        <title>Genomic Encyclopedia of Type Strains, Phase IV (KMG-IV): sequencing the most valuable type-strain genomes for metagenomic binning, comparative biology and taxonomic classification.</title>
        <authorList>
            <person name="Goeker M."/>
        </authorList>
    </citation>
    <scope>NUCLEOTIDE SEQUENCE [LARGE SCALE GENOMIC DNA]</scope>
    <source>
        <strain evidence="6 7">DSM 27026</strain>
    </source>
</reference>
<keyword evidence="7" id="KW-1185">Reference proteome</keyword>
<dbReference type="PANTHER" id="PTHR30346">
    <property type="entry name" value="TRANSCRIPTIONAL DUAL REGULATOR HCAR-RELATED"/>
    <property type="match status" value="1"/>
</dbReference>
<dbReference type="InterPro" id="IPR005119">
    <property type="entry name" value="LysR_subst-bd"/>
</dbReference>
<dbReference type="PROSITE" id="PS50931">
    <property type="entry name" value="HTH_LYSR"/>
    <property type="match status" value="1"/>
</dbReference>
<evidence type="ECO:0000256" key="3">
    <source>
        <dbReference type="ARBA" id="ARBA00023125"/>
    </source>
</evidence>
<dbReference type="AlphaFoldDB" id="A0A840VDT9"/>
<evidence type="ECO:0000256" key="4">
    <source>
        <dbReference type="ARBA" id="ARBA00023163"/>
    </source>
</evidence>
<dbReference type="Pfam" id="PF00126">
    <property type="entry name" value="HTH_1"/>
    <property type="match status" value="1"/>
</dbReference>
<dbReference type="InterPro" id="IPR036390">
    <property type="entry name" value="WH_DNA-bd_sf"/>
</dbReference>
<dbReference type="FunFam" id="1.10.10.10:FF:000001">
    <property type="entry name" value="LysR family transcriptional regulator"/>
    <property type="match status" value="1"/>
</dbReference>
<dbReference type="Gene3D" id="1.10.10.10">
    <property type="entry name" value="Winged helix-like DNA-binding domain superfamily/Winged helix DNA-binding domain"/>
    <property type="match status" value="1"/>
</dbReference>
<keyword evidence="4" id="KW-0804">Transcription</keyword>
<dbReference type="SUPFAM" id="SSF46785">
    <property type="entry name" value="Winged helix' DNA-binding domain"/>
    <property type="match status" value="1"/>
</dbReference>
<evidence type="ECO:0000256" key="1">
    <source>
        <dbReference type="ARBA" id="ARBA00009437"/>
    </source>
</evidence>
<protein>
    <submittedName>
        <fullName evidence="6">DNA-binding transcriptional LysR family regulator</fullName>
    </submittedName>
</protein>
<dbReference type="Gene3D" id="3.40.190.10">
    <property type="entry name" value="Periplasmic binding protein-like II"/>
    <property type="match status" value="2"/>
</dbReference>
<accession>A0A840VDT9</accession>
<dbReference type="GO" id="GO:0003677">
    <property type="term" value="F:DNA binding"/>
    <property type="evidence" value="ECO:0007669"/>
    <property type="project" value="UniProtKB-KW"/>
</dbReference>
<dbReference type="PRINTS" id="PR00039">
    <property type="entry name" value="HTHLYSR"/>
</dbReference>
<evidence type="ECO:0000259" key="5">
    <source>
        <dbReference type="PROSITE" id="PS50931"/>
    </source>
</evidence>
<evidence type="ECO:0000313" key="7">
    <source>
        <dbReference type="Proteomes" id="UP000553706"/>
    </source>
</evidence>
<dbReference type="PANTHER" id="PTHR30346:SF0">
    <property type="entry name" value="HCA OPERON TRANSCRIPTIONAL ACTIVATOR HCAR"/>
    <property type="match status" value="1"/>
</dbReference>
<keyword evidence="2" id="KW-0805">Transcription regulation</keyword>
<dbReference type="RefSeq" id="WP_221246827.1">
    <property type="nucleotide sequence ID" value="NZ_JACHFJ010000011.1"/>
</dbReference>
<dbReference type="SUPFAM" id="SSF53850">
    <property type="entry name" value="Periplasmic binding protein-like II"/>
    <property type="match status" value="1"/>
</dbReference>
<dbReference type="Proteomes" id="UP000553706">
    <property type="component" value="Unassembled WGS sequence"/>
</dbReference>
<feature type="domain" description="HTH lysR-type" evidence="5">
    <location>
        <begin position="1"/>
        <end position="60"/>
    </location>
</feature>
<dbReference type="GO" id="GO:0003700">
    <property type="term" value="F:DNA-binding transcription factor activity"/>
    <property type="evidence" value="ECO:0007669"/>
    <property type="project" value="InterPro"/>
</dbReference>
<evidence type="ECO:0000313" key="6">
    <source>
        <dbReference type="EMBL" id="MBB5374023.1"/>
    </source>
</evidence>
<gene>
    <name evidence="6" type="ORF">HNP71_002290</name>
</gene>